<keyword evidence="2" id="KW-1185">Reference proteome</keyword>
<reference evidence="2" key="1">
    <citation type="journal article" date="2022" name="Nat. Commun.">
        <title>Chromosome evolution and the genetic basis of agronomically important traits in greater yam.</title>
        <authorList>
            <person name="Bredeson J.V."/>
            <person name="Lyons J.B."/>
            <person name="Oniyinde I.O."/>
            <person name="Okereke N.R."/>
            <person name="Kolade O."/>
            <person name="Nnabue I."/>
            <person name="Nwadili C.O."/>
            <person name="Hribova E."/>
            <person name="Parker M."/>
            <person name="Nwogha J."/>
            <person name="Shu S."/>
            <person name="Carlson J."/>
            <person name="Kariba R."/>
            <person name="Muthemba S."/>
            <person name="Knop K."/>
            <person name="Barton G.J."/>
            <person name="Sherwood A.V."/>
            <person name="Lopez-Montes A."/>
            <person name="Asiedu R."/>
            <person name="Jamnadass R."/>
            <person name="Muchugi A."/>
            <person name="Goodstein D."/>
            <person name="Egesi C.N."/>
            <person name="Featherston J."/>
            <person name="Asfaw A."/>
            <person name="Simpson G.G."/>
            <person name="Dolezel J."/>
            <person name="Hendre P.S."/>
            <person name="Van Deynze A."/>
            <person name="Kumar P.L."/>
            <person name="Obidiegwu J.E."/>
            <person name="Bhattacharjee R."/>
            <person name="Rokhsar D.S."/>
        </authorList>
    </citation>
    <scope>NUCLEOTIDE SEQUENCE [LARGE SCALE GENOMIC DNA]</scope>
    <source>
        <strain evidence="2">cv. TDa95/00328</strain>
    </source>
</reference>
<proteinExistence type="predicted"/>
<protein>
    <submittedName>
        <fullName evidence="1">Cohesin complex subunit SCC1 protein</fullName>
    </submittedName>
</protein>
<organism evidence="1 2">
    <name type="scientific">Dioscorea alata</name>
    <name type="common">Purple yam</name>
    <dbReference type="NCBI Taxonomy" id="55571"/>
    <lineage>
        <taxon>Eukaryota</taxon>
        <taxon>Viridiplantae</taxon>
        <taxon>Streptophyta</taxon>
        <taxon>Embryophyta</taxon>
        <taxon>Tracheophyta</taxon>
        <taxon>Spermatophyta</taxon>
        <taxon>Magnoliopsida</taxon>
        <taxon>Liliopsida</taxon>
        <taxon>Dioscoreales</taxon>
        <taxon>Dioscoreaceae</taxon>
        <taxon>Dioscorea</taxon>
    </lineage>
</organism>
<gene>
    <name evidence="1" type="ORF">IHE45_10G063700</name>
</gene>
<evidence type="ECO:0000313" key="2">
    <source>
        <dbReference type="Proteomes" id="UP000827976"/>
    </source>
</evidence>
<name>A0ACB7VBC4_DIOAL</name>
<evidence type="ECO:0000313" key="1">
    <source>
        <dbReference type="EMBL" id="KAH7670975.1"/>
    </source>
</evidence>
<accession>A0ACB7VBC4</accession>
<comment type="caution">
    <text evidence="1">The sequence shown here is derived from an EMBL/GenBank/DDBJ whole genome shotgun (WGS) entry which is preliminary data.</text>
</comment>
<sequence>MFYSKSMLSKKGPLGNIWVATYFFRKLKKEQIASTDISSSIDKMLHDVQLSYRTLAHLLLGIVKIFSKKVDFLYRDSNEALMKICKSSIDSQLNVSKEVANTTQHKVSKQGVRAMKRKAGGTVDTNTPLAGVIGGPYHDTSITIPQRFELDSFDIGIQEDRDNCNFHEECNIEDAWSADRSPRTALDKCYHRETTSHAEFSSACFTPLADVLPSYMMDIDEEINKIYKSDGGEAGGKEFREVSDHTEFCNNLETMVARNILGSTFFDLENGNHEHSESLEEIVSQTIQKNSHVNQPEIHVELVNLPETKTSDSHKDICLEGLTDDRTPTKPHDNIICDKDQGPNLMVTTPAQKERLQLLRKRKYSFDETSVLTNNSLKRGIMNSSNLVCERRKLPITRLDIWKACRFANVQEVFMEPLITCMPLELKALYKVKLPNASPLKKLSEFLVEPVGPSIEPLENAAEPIDLQDVIEPIDLQSGVEQVDHQCVTEPVNLQEGSSDNPVEKISIQENSYVDIPIPETPGTPPAIKLLEMKAKSMESSSSDSVLNMMDGDLDSRGGYSNEEDDGCSETTRVVARFLHHKFASHREGEQKKTLNLSSFLQGSTRTKSAKVFYEILVLRSFGCIDVTQDSPYSDIILSATSQLEKILEKH</sequence>
<dbReference type="EMBL" id="CM037020">
    <property type="protein sequence ID" value="KAH7670975.1"/>
    <property type="molecule type" value="Genomic_DNA"/>
</dbReference>
<dbReference type="Proteomes" id="UP000827976">
    <property type="component" value="Chromosome 10"/>
</dbReference>